<keyword evidence="1" id="KW-1133">Transmembrane helix</keyword>
<name>B0SNB7_LEPBP</name>
<keyword evidence="3" id="KW-1185">Reference proteome</keyword>
<dbReference type="BioCyc" id="LBIF456481:LEPBI_RS13790-MONOMER"/>
<evidence type="ECO:0000313" key="2">
    <source>
        <dbReference type="EMBL" id="ABZ98884.1"/>
    </source>
</evidence>
<dbReference type="HOGENOM" id="CLU_1033636_0_0_12"/>
<reference evidence="2 3" key="1">
    <citation type="journal article" date="2008" name="PLoS ONE">
        <title>Genome sequence of the saprophyte Leptospira biflexa provides insights into the evolution of Leptospira and the pathogenesis of leptospirosis.</title>
        <authorList>
            <person name="Picardeau M."/>
            <person name="Bulach D.M."/>
            <person name="Bouchier C."/>
            <person name="Zuerner R.L."/>
            <person name="Zidane N."/>
            <person name="Wilson P.J."/>
            <person name="Creno S."/>
            <person name="Kuczek E.S."/>
            <person name="Bommezzadri S."/>
            <person name="Davis J.C."/>
            <person name="McGrath A."/>
            <person name="Johnson M.J."/>
            <person name="Boursaux-Eude C."/>
            <person name="Seemann T."/>
            <person name="Rouy Z."/>
            <person name="Coppel R.L."/>
            <person name="Rood J.I."/>
            <person name="Lajus A."/>
            <person name="Davies J.K."/>
            <person name="Medigue C."/>
            <person name="Adler B."/>
        </authorList>
    </citation>
    <scope>NUCLEOTIDE SEQUENCE [LARGE SCALE GENOMIC DNA]</scope>
    <source>
        <strain evidence="3">Patoc 1 / ATCC 23582 / Paris</strain>
    </source>
</reference>
<feature type="transmembrane region" description="Helical" evidence="1">
    <location>
        <begin position="69"/>
        <end position="93"/>
    </location>
</feature>
<gene>
    <name evidence="2" type="ordered locus">LEPBI_I2808</name>
</gene>
<accession>B0SNB7</accession>
<evidence type="ECO:0000256" key="1">
    <source>
        <dbReference type="SAM" id="Phobius"/>
    </source>
</evidence>
<keyword evidence="1" id="KW-0812">Transmembrane</keyword>
<sequence length="269" mass="31003">MSWVFVWFMTKRGFPIALSTRIIKGMKEHTLTIPWLNQIIVIGLAIFLLILMSFYLFRKAFQVFPNQINAIILTWSKVSLLLGINIVISYFGFLETFSFPPRMPLLAISFTIIAGLLIIKSPLFSVIRSFGSEKILLFQVWRLIPEMVIFVNVQSGIQAEIMTFTGNNYDILTALTAPILYFVTKKYTLRFKWILIWNVLSLINLIHTLMMGVLSAPYPIQVYMTEPSNQIIGFFPMTIIPLYFVPVAILSHLFGIFIGYNQINEKNRL</sequence>
<proteinExistence type="predicted"/>
<keyword evidence="1" id="KW-0472">Membrane</keyword>
<feature type="transmembrane region" description="Helical" evidence="1">
    <location>
        <begin position="240"/>
        <end position="260"/>
    </location>
</feature>
<dbReference type="EMBL" id="CP000786">
    <property type="protein sequence ID" value="ABZ98884.1"/>
    <property type="molecule type" value="Genomic_DNA"/>
</dbReference>
<feature type="transmembrane region" description="Helical" evidence="1">
    <location>
        <begin position="105"/>
        <end position="123"/>
    </location>
</feature>
<dbReference type="OrthoDB" id="324053at2"/>
<dbReference type="AlphaFoldDB" id="B0SNB7"/>
<protein>
    <submittedName>
        <fullName evidence="2">Uncharacterized protein</fullName>
    </submittedName>
</protein>
<evidence type="ECO:0000313" key="3">
    <source>
        <dbReference type="Proteomes" id="UP000001847"/>
    </source>
</evidence>
<feature type="transmembrane region" description="Helical" evidence="1">
    <location>
        <begin position="195"/>
        <end position="220"/>
    </location>
</feature>
<dbReference type="KEGG" id="lbi:LEPBI_I2808"/>
<organism evidence="2 3">
    <name type="scientific">Leptospira biflexa serovar Patoc (strain Patoc 1 / ATCC 23582 / Paris)</name>
    <dbReference type="NCBI Taxonomy" id="456481"/>
    <lineage>
        <taxon>Bacteria</taxon>
        <taxon>Pseudomonadati</taxon>
        <taxon>Spirochaetota</taxon>
        <taxon>Spirochaetia</taxon>
        <taxon>Leptospirales</taxon>
        <taxon>Leptospiraceae</taxon>
        <taxon>Leptospira</taxon>
    </lineage>
</organism>
<dbReference type="Proteomes" id="UP000001847">
    <property type="component" value="Chromosome I"/>
</dbReference>
<feature type="transmembrane region" description="Helical" evidence="1">
    <location>
        <begin position="35"/>
        <end position="57"/>
    </location>
</feature>
<dbReference type="STRING" id="456481.LEPBI_I2808"/>